<feature type="compositionally biased region" description="Low complexity" evidence="1">
    <location>
        <begin position="245"/>
        <end position="261"/>
    </location>
</feature>
<comment type="caution">
    <text evidence="3">The sequence shown here is derived from an EMBL/GenBank/DDBJ whole genome shotgun (WGS) entry which is preliminary data.</text>
</comment>
<evidence type="ECO:0000259" key="2">
    <source>
        <dbReference type="Pfam" id="PF26133"/>
    </source>
</evidence>
<evidence type="ECO:0000313" key="3">
    <source>
        <dbReference type="EMBL" id="KAI7742928.1"/>
    </source>
</evidence>
<organism evidence="3 4">
    <name type="scientific">Ambrosia artemisiifolia</name>
    <name type="common">Common ragweed</name>
    <dbReference type="NCBI Taxonomy" id="4212"/>
    <lineage>
        <taxon>Eukaryota</taxon>
        <taxon>Viridiplantae</taxon>
        <taxon>Streptophyta</taxon>
        <taxon>Embryophyta</taxon>
        <taxon>Tracheophyta</taxon>
        <taxon>Spermatophyta</taxon>
        <taxon>Magnoliopsida</taxon>
        <taxon>eudicotyledons</taxon>
        <taxon>Gunneridae</taxon>
        <taxon>Pentapetalae</taxon>
        <taxon>asterids</taxon>
        <taxon>campanulids</taxon>
        <taxon>Asterales</taxon>
        <taxon>Asteraceae</taxon>
        <taxon>Asteroideae</taxon>
        <taxon>Heliantheae alliance</taxon>
        <taxon>Heliantheae</taxon>
        <taxon>Ambrosia</taxon>
    </lineage>
</organism>
<feature type="domain" description="DUF8039" evidence="2">
    <location>
        <begin position="147"/>
        <end position="240"/>
    </location>
</feature>
<dbReference type="Proteomes" id="UP001206925">
    <property type="component" value="Unassembled WGS sequence"/>
</dbReference>
<evidence type="ECO:0000313" key="4">
    <source>
        <dbReference type="Proteomes" id="UP001206925"/>
    </source>
</evidence>
<dbReference type="Pfam" id="PF26133">
    <property type="entry name" value="DUF8039"/>
    <property type="match status" value="1"/>
</dbReference>
<dbReference type="PANTHER" id="PTHR33018:SF35">
    <property type="entry name" value="ULP1 PROTEASE FAMILY CATALYTIC DOMAIN, PAPAIN-LIKE CYSTEINE PEPTIDASE SUPERFAMILY"/>
    <property type="match status" value="1"/>
</dbReference>
<feature type="region of interest" description="Disordered" evidence="1">
    <location>
        <begin position="245"/>
        <end position="275"/>
    </location>
</feature>
<dbReference type="EMBL" id="JAMZMK010007854">
    <property type="protein sequence ID" value="KAI7742928.1"/>
    <property type="molecule type" value="Genomic_DNA"/>
</dbReference>
<evidence type="ECO:0000256" key="1">
    <source>
        <dbReference type="SAM" id="MobiDB-lite"/>
    </source>
</evidence>
<accession>A0AAD5CJE7</accession>
<keyword evidence="4" id="KW-1185">Reference proteome</keyword>
<proteinExistence type="predicted"/>
<name>A0AAD5CJE7_AMBAR</name>
<gene>
    <name evidence="3" type="ORF">M8C21_030334</name>
</gene>
<sequence>METSQKAKLSVEKNIDRPRVGRMGFVGLQKFEKDRWKQLVERYPHLQKTEDEIVQRYAVSRAFYNSVIGSYELPEHLLSDGGLEGTLQDLTCKELEMKKDGVIKTKRSRKKKRKYEVAQAVREDIDAIQRHKSCVATSAQASSAVSLPEIKSISSCDLLWPFDESFPDKALGRGQVYPTSERILDKRPIHVGFVKVYVDYVSEDCKGFLILPATMIGDEITNMGSTHRKFIQWPRKAIKLIMKESPQQSNQHQQLSQQSESYKPASYDEEQITSQEDLNSSTKFMDLLNTSCLIQPTHLEHFLDPALNASEAFTTPTTTKLVTNPGRAFKASEAKLAPKSSKHVIDPKVTDDVHDPNVFRIAAILKKAKSKPKKICSFAEQLASYSKQSISIKVTSSTGMFKGDLTEDVELEEIMTFYVNGLLEVSVLHWYTM</sequence>
<dbReference type="InterPro" id="IPR058352">
    <property type="entry name" value="DUF8039"/>
</dbReference>
<dbReference type="PANTHER" id="PTHR33018">
    <property type="entry name" value="OS10G0338966 PROTEIN-RELATED"/>
    <property type="match status" value="1"/>
</dbReference>
<dbReference type="AlphaFoldDB" id="A0AAD5CJE7"/>
<reference evidence="3" key="1">
    <citation type="submission" date="2022-06" db="EMBL/GenBank/DDBJ databases">
        <title>Uncovering the hologenomic basis of an extraordinary plant invasion.</title>
        <authorList>
            <person name="Bieker V.C."/>
            <person name="Martin M.D."/>
            <person name="Gilbert T."/>
            <person name="Hodgins K."/>
            <person name="Battlay P."/>
            <person name="Petersen B."/>
            <person name="Wilson J."/>
        </authorList>
    </citation>
    <scope>NUCLEOTIDE SEQUENCE</scope>
    <source>
        <strain evidence="3">AA19_3_7</strain>
        <tissue evidence="3">Leaf</tissue>
    </source>
</reference>
<protein>
    <recommendedName>
        <fullName evidence="2">DUF8039 domain-containing protein</fullName>
    </recommendedName>
</protein>